<accession>A0A068RZX3</accession>
<dbReference type="AlphaFoldDB" id="A0A068RZX3"/>
<dbReference type="Proteomes" id="UP000027586">
    <property type="component" value="Unassembled WGS sequence"/>
</dbReference>
<keyword evidence="2" id="KW-1185">Reference proteome</keyword>
<evidence type="ECO:0000313" key="2">
    <source>
        <dbReference type="Proteomes" id="UP000027586"/>
    </source>
</evidence>
<dbReference type="EMBL" id="CBTN010000030">
    <property type="protein sequence ID" value="CDH55529.1"/>
    <property type="molecule type" value="Genomic_DNA"/>
</dbReference>
<gene>
    <name evidence="1" type="ORF">LCOR_06664.1</name>
</gene>
<reference evidence="1" key="1">
    <citation type="submission" date="2013-08" db="EMBL/GenBank/DDBJ databases">
        <title>Gene expansion shapes genome architecture in the human pathogen Lichtheimia corymbifera: an evolutionary genomics analysis in the ancient terrestrial Mucorales (Mucoromycotina).</title>
        <authorList>
            <person name="Schwartze V.U."/>
            <person name="Winter S."/>
            <person name="Shelest E."/>
            <person name="Marcet-Houben M."/>
            <person name="Horn F."/>
            <person name="Wehner S."/>
            <person name="Hoffmann K."/>
            <person name="Riege K."/>
            <person name="Sammeth M."/>
            <person name="Nowrousian M."/>
            <person name="Valiante V."/>
            <person name="Linde J."/>
            <person name="Jacobsen I.D."/>
            <person name="Marz M."/>
            <person name="Brakhage A.A."/>
            <person name="Gabaldon T."/>
            <person name="Bocker S."/>
            <person name="Voigt K."/>
        </authorList>
    </citation>
    <scope>NUCLEOTIDE SEQUENCE [LARGE SCALE GENOMIC DNA]</scope>
    <source>
        <strain evidence="1">FSU 9682</strain>
    </source>
</reference>
<sequence length="89" mass="9783">MLPAKAVTPSFLGDSYVDKLQSRVAMRVYCCIPTAALEYLSFATHVEAAVDPKHMLSNPHPDELLLYFAVACWCIRVKSSAELNAVSPL</sequence>
<protein>
    <submittedName>
        <fullName evidence="1">Uncharacterized protein</fullName>
    </submittedName>
</protein>
<dbReference type="VEuPathDB" id="FungiDB:LCOR_06664.1"/>
<evidence type="ECO:0000313" key="1">
    <source>
        <dbReference type="EMBL" id="CDH55529.1"/>
    </source>
</evidence>
<organism evidence="1 2">
    <name type="scientific">Lichtheimia corymbifera JMRC:FSU:9682</name>
    <dbReference type="NCBI Taxonomy" id="1263082"/>
    <lineage>
        <taxon>Eukaryota</taxon>
        <taxon>Fungi</taxon>
        <taxon>Fungi incertae sedis</taxon>
        <taxon>Mucoromycota</taxon>
        <taxon>Mucoromycotina</taxon>
        <taxon>Mucoromycetes</taxon>
        <taxon>Mucorales</taxon>
        <taxon>Lichtheimiaceae</taxon>
        <taxon>Lichtheimia</taxon>
    </lineage>
</organism>
<proteinExistence type="predicted"/>
<comment type="caution">
    <text evidence="1">The sequence shown here is derived from an EMBL/GenBank/DDBJ whole genome shotgun (WGS) entry which is preliminary data.</text>
</comment>
<name>A0A068RZX3_9FUNG</name>